<accession>X1U1G5</accession>
<dbReference type="SUPFAM" id="SSF51569">
    <property type="entry name" value="Aldolase"/>
    <property type="match status" value="1"/>
</dbReference>
<organism evidence="1">
    <name type="scientific">marine sediment metagenome</name>
    <dbReference type="NCBI Taxonomy" id="412755"/>
    <lineage>
        <taxon>unclassified sequences</taxon>
        <taxon>metagenomes</taxon>
        <taxon>ecological metagenomes</taxon>
    </lineage>
</organism>
<sequence>FKQKKALSKILTLDYILMSKIPGIVEEIFANCAYFSVEQAVNWGFDAVKVLSAWGTDRETQIESIRYIAKIAQACDKLQMPLMIKLFLDNKYVPKDKRKDSKVIINASRIAVEMGADIIKIPYTGDKESFAEIIDNSYVPVVIYGVPEIGTIKDLLQATKDSIDVGGKGIVFCINDNKIKSGKSHNFHCSWISKLHKRTENILAFS</sequence>
<comment type="caution">
    <text evidence="1">The sequence shown here is derived from an EMBL/GenBank/DDBJ whole genome shotgun (WGS) entry which is preliminary data.</text>
</comment>
<feature type="non-terminal residue" evidence="1">
    <location>
        <position position="1"/>
    </location>
</feature>
<dbReference type="InterPro" id="IPR050456">
    <property type="entry name" value="DeoC/FbaB_aldolase"/>
</dbReference>
<dbReference type="InterPro" id="IPR002915">
    <property type="entry name" value="DeoC/FbaB/LacD_aldolase"/>
</dbReference>
<protein>
    <recommendedName>
        <fullName evidence="2">Fructose-bisphosphate aldolase</fullName>
    </recommendedName>
</protein>
<dbReference type="AlphaFoldDB" id="X1U1G5"/>
<dbReference type="EMBL" id="BARW01026980">
    <property type="protein sequence ID" value="GAJ11408.1"/>
    <property type="molecule type" value="Genomic_DNA"/>
</dbReference>
<evidence type="ECO:0000313" key="1">
    <source>
        <dbReference type="EMBL" id="GAJ11408.1"/>
    </source>
</evidence>
<dbReference type="GO" id="GO:0016829">
    <property type="term" value="F:lyase activity"/>
    <property type="evidence" value="ECO:0007669"/>
    <property type="project" value="InterPro"/>
</dbReference>
<dbReference type="SMART" id="SM01133">
    <property type="entry name" value="DeoC"/>
    <property type="match status" value="1"/>
</dbReference>
<evidence type="ECO:0008006" key="2">
    <source>
        <dbReference type="Google" id="ProtNLM"/>
    </source>
</evidence>
<gene>
    <name evidence="1" type="ORF">S12H4_43881</name>
</gene>
<dbReference type="PANTHER" id="PTHR47916:SF1">
    <property type="entry name" value="3-HYDROXY-5-PHOSPHONOOXYPENTANE-2,4-DIONE THIOLASE"/>
    <property type="match status" value="1"/>
</dbReference>
<proteinExistence type="predicted"/>
<dbReference type="Gene3D" id="3.20.20.70">
    <property type="entry name" value="Aldolase class I"/>
    <property type="match status" value="1"/>
</dbReference>
<dbReference type="InterPro" id="IPR013785">
    <property type="entry name" value="Aldolase_TIM"/>
</dbReference>
<dbReference type="PANTHER" id="PTHR47916">
    <property type="entry name" value="FRUCTOSE-BISPHOSPHATE ALDOLASE CLASS 1"/>
    <property type="match status" value="1"/>
</dbReference>
<reference evidence="1" key="1">
    <citation type="journal article" date="2014" name="Front. Microbiol.">
        <title>High frequency of phylogenetically diverse reductive dehalogenase-homologous genes in deep subseafloor sedimentary metagenomes.</title>
        <authorList>
            <person name="Kawai M."/>
            <person name="Futagami T."/>
            <person name="Toyoda A."/>
            <person name="Takaki Y."/>
            <person name="Nishi S."/>
            <person name="Hori S."/>
            <person name="Arai W."/>
            <person name="Tsubouchi T."/>
            <person name="Morono Y."/>
            <person name="Uchiyama I."/>
            <person name="Ito T."/>
            <person name="Fujiyama A."/>
            <person name="Inagaki F."/>
            <person name="Takami H."/>
        </authorList>
    </citation>
    <scope>NUCLEOTIDE SEQUENCE</scope>
    <source>
        <strain evidence="1">Expedition CK06-06</strain>
    </source>
</reference>
<name>X1U1G5_9ZZZZ</name>
<dbReference type="Pfam" id="PF01791">
    <property type="entry name" value="DeoC"/>
    <property type="match status" value="1"/>
</dbReference>